<sequence length="84" mass="9774">MGWWHGSTSESKLVATSSFVARLDGPFRRCVRSTEYLYMTKPCCLKCQSDVAQFYYLLNIVRTPQGVIKYDNSRPCHFCHTWSN</sequence>
<dbReference type="RefSeq" id="XP_018148815.1">
    <property type="nucleotide sequence ID" value="XM_018292941.1"/>
</dbReference>
<keyword evidence="2" id="KW-1185">Reference proteome</keyword>
<comment type="caution">
    <text evidence="1">The sequence shown here is derived from an EMBL/GenBank/DDBJ whole genome shotgun (WGS) entry which is preliminary data.</text>
</comment>
<evidence type="ECO:0000313" key="2">
    <source>
        <dbReference type="Proteomes" id="UP000078397"/>
    </source>
</evidence>
<name>A0A179G4E7_METCM</name>
<dbReference type="KEGG" id="pchm:VFPPC_15188"/>
<dbReference type="GeneID" id="28856935"/>
<reference evidence="1 2" key="1">
    <citation type="journal article" date="2016" name="PLoS Pathog.">
        <title>Biosynthesis of antibiotic leucinostatins in bio-control fungus Purpureocillium lilacinum and their inhibition on phytophthora revealed by genome mining.</title>
        <authorList>
            <person name="Wang G."/>
            <person name="Liu Z."/>
            <person name="Lin R."/>
            <person name="Li E."/>
            <person name="Mao Z."/>
            <person name="Ling J."/>
            <person name="Yang Y."/>
            <person name="Yin W.B."/>
            <person name="Xie B."/>
        </authorList>
    </citation>
    <scope>NUCLEOTIDE SEQUENCE [LARGE SCALE GENOMIC DNA]</scope>
    <source>
        <strain evidence="1">170</strain>
    </source>
</reference>
<evidence type="ECO:0000313" key="1">
    <source>
        <dbReference type="EMBL" id="OAQ72732.1"/>
    </source>
</evidence>
<dbReference type="EMBL" id="LSBJ02000001">
    <property type="protein sequence ID" value="OAQ72732.1"/>
    <property type="molecule type" value="Genomic_DNA"/>
</dbReference>
<protein>
    <submittedName>
        <fullName evidence="1">Uncharacterized protein</fullName>
    </submittedName>
</protein>
<gene>
    <name evidence="1" type="ORF">VFPPC_15188</name>
</gene>
<organism evidence="1 2">
    <name type="scientific">Pochonia chlamydosporia 170</name>
    <dbReference type="NCBI Taxonomy" id="1380566"/>
    <lineage>
        <taxon>Eukaryota</taxon>
        <taxon>Fungi</taxon>
        <taxon>Dikarya</taxon>
        <taxon>Ascomycota</taxon>
        <taxon>Pezizomycotina</taxon>
        <taxon>Sordariomycetes</taxon>
        <taxon>Hypocreomycetidae</taxon>
        <taxon>Hypocreales</taxon>
        <taxon>Clavicipitaceae</taxon>
        <taxon>Pochonia</taxon>
    </lineage>
</organism>
<accession>A0A179G4E7</accession>
<dbReference type="AlphaFoldDB" id="A0A179G4E7"/>
<dbReference type="Proteomes" id="UP000078397">
    <property type="component" value="Unassembled WGS sequence"/>
</dbReference>
<proteinExistence type="predicted"/>